<feature type="chain" id="PRO_5014166398" evidence="3">
    <location>
        <begin position="28"/>
        <end position="460"/>
    </location>
</feature>
<evidence type="ECO:0000256" key="2">
    <source>
        <dbReference type="SAM" id="Phobius"/>
    </source>
</evidence>
<comment type="caution">
    <text evidence="4">The sequence shown here is derived from an EMBL/GenBank/DDBJ whole genome shotgun (WGS) entry which is preliminary data.</text>
</comment>
<protein>
    <submittedName>
        <fullName evidence="4">Containing Condensation domain-containing protein, putative</fullName>
    </submittedName>
</protein>
<gene>
    <name evidence="4" type="ORF">BOVATA_016490</name>
</gene>
<name>A0A2H6KAZ7_9APIC</name>
<dbReference type="Proteomes" id="UP000236319">
    <property type="component" value="Unassembled WGS sequence"/>
</dbReference>
<keyword evidence="3" id="KW-0732">Signal</keyword>
<keyword evidence="2" id="KW-1133">Transmembrane helix</keyword>
<dbReference type="GeneID" id="39873926"/>
<proteinExistence type="predicted"/>
<keyword evidence="2" id="KW-0812">Transmembrane</keyword>
<dbReference type="EMBL" id="BDSA01000002">
    <property type="protein sequence ID" value="GBE60156.1"/>
    <property type="molecule type" value="Genomic_DNA"/>
</dbReference>
<keyword evidence="5" id="KW-1185">Reference proteome</keyword>
<evidence type="ECO:0000313" key="5">
    <source>
        <dbReference type="Proteomes" id="UP000236319"/>
    </source>
</evidence>
<feature type="signal peptide" evidence="3">
    <location>
        <begin position="1"/>
        <end position="27"/>
    </location>
</feature>
<reference evidence="4 5" key="1">
    <citation type="journal article" date="2017" name="BMC Genomics">
        <title>Whole-genome assembly of Babesia ovata and comparative genomics between closely related pathogens.</title>
        <authorList>
            <person name="Yamagishi J."/>
            <person name="Asada M."/>
            <person name="Hakimi H."/>
            <person name="Tanaka T.Q."/>
            <person name="Sugimoto C."/>
            <person name="Kawazu S."/>
        </authorList>
    </citation>
    <scope>NUCLEOTIDE SEQUENCE [LARGE SCALE GENOMIC DNA]</scope>
    <source>
        <strain evidence="4 5">Miyake</strain>
    </source>
</reference>
<dbReference type="VEuPathDB" id="PiroplasmaDB:BOVATA_016490"/>
<dbReference type="AlphaFoldDB" id="A0A2H6KAZ7"/>
<feature type="transmembrane region" description="Helical" evidence="2">
    <location>
        <begin position="440"/>
        <end position="459"/>
    </location>
</feature>
<keyword evidence="2" id="KW-0472">Membrane</keyword>
<feature type="compositionally biased region" description="Acidic residues" evidence="1">
    <location>
        <begin position="221"/>
        <end position="235"/>
    </location>
</feature>
<evidence type="ECO:0000256" key="3">
    <source>
        <dbReference type="SAM" id="SignalP"/>
    </source>
</evidence>
<organism evidence="4 5">
    <name type="scientific">Babesia ovata</name>
    <dbReference type="NCBI Taxonomy" id="189622"/>
    <lineage>
        <taxon>Eukaryota</taxon>
        <taxon>Sar</taxon>
        <taxon>Alveolata</taxon>
        <taxon>Apicomplexa</taxon>
        <taxon>Aconoidasida</taxon>
        <taxon>Piroplasmida</taxon>
        <taxon>Babesiidae</taxon>
        <taxon>Babesia</taxon>
    </lineage>
</organism>
<feature type="region of interest" description="Disordered" evidence="1">
    <location>
        <begin position="212"/>
        <end position="242"/>
    </location>
</feature>
<dbReference type="RefSeq" id="XP_028866399.1">
    <property type="nucleotide sequence ID" value="XM_029010566.1"/>
</dbReference>
<sequence length="460" mass="52817">MFIRQHKRRGVTSLIFLSAISIKCVLSAVPGGLDASYSDVPPDIGIAFYACNEQFNRKVRVLESLSWSVMRLRDDLILLRPDLRQSNDSSEIIKANIKECGKLIDDLELVSSASRDYDELREMLNDYRGITRRLKREQVKPETPAELNTELMHLEQVFEKKKVFASDVLRSDTAHHYREIAKRALTFIRQHQINKSRSPHFRVQELWRETEANPPASEADLVGDIEQPAEADSNTESEGGNEMMRKILNDRSELRSFYKVQADAKKILDMVHESLMNDAEGDAENSPPDSNKHILKYIPSRYDKSYDDIKDVINAWNVYKRYNDISDKMGKVYPKTPQAVELIREQKRLEVAFEEYAFLLRSSTLEDLWRELSHILHGLELYAINKYPKPKRHGTTLSAEETNHQITDEEKVTGGSYKTVSKYGIASHMRIRKVDLSSRFLTLGIGVVQTLTALVMIAVV</sequence>
<evidence type="ECO:0000256" key="1">
    <source>
        <dbReference type="SAM" id="MobiDB-lite"/>
    </source>
</evidence>
<evidence type="ECO:0000313" key="4">
    <source>
        <dbReference type="EMBL" id="GBE60156.1"/>
    </source>
</evidence>
<accession>A0A2H6KAZ7</accession>